<gene>
    <name evidence="1" type="ORF">ACFQHK_07360</name>
</gene>
<dbReference type="Proteomes" id="UP001596406">
    <property type="component" value="Unassembled WGS sequence"/>
</dbReference>
<dbReference type="SUPFAM" id="SSF46785">
    <property type="entry name" value="Winged helix' DNA-binding domain"/>
    <property type="match status" value="1"/>
</dbReference>
<reference evidence="1 2" key="1">
    <citation type="journal article" date="2019" name="Int. J. Syst. Evol. Microbiol.">
        <title>The Global Catalogue of Microorganisms (GCM) 10K type strain sequencing project: providing services to taxonomists for standard genome sequencing and annotation.</title>
        <authorList>
            <consortium name="The Broad Institute Genomics Platform"/>
            <consortium name="The Broad Institute Genome Sequencing Center for Infectious Disease"/>
            <person name="Wu L."/>
            <person name="Ma J."/>
        </authorList>
    </citation>
    <scope>NUCLEOTIDE SEQUENCE [LARGE SCALE GENOMIC DNA]</scope>
    <source>
        <strain evidence="1 2">PSRA2</strain>
    </source>
</reference>
<dbReference type="InterPro" id="IPR036390">
    <property type="entry name" value="WH_DNA-bd_sf"/>
</dbReference>
<dbReference type="EMBL" id="JBHSXM010000001">
    <property type="protein sequence ID" value="MFC6836322.1"/>
    <property type="molecule type" value="Genomic_DNA"/>
</dbReference>
<name>A0ABD5UAS6_9EURY</name>
<comment type="caution">
    <text evidence="1">The sequence shown here is derived from an EMBL/GenBank/DDBJ whole genome shotgun (WGS) entry which is preliminary data.</text>
</comment>
<organism evidence="1 2">
    <name type="scientific">Halomarina ordinaria</name>
    <dbReference type="NCBI Taxonomy" id="3033939"/>
    <lineage>
        <taxon>Archaea</taxon>
        <taxon>Methanobacteriati</taxon>
        <taxon>Methanobacteriota</taxon>
        <taxon>Stenosarchaea group</taxon>
        <taxon>Halobacteria</taxon>
        <taxon>Halobacteriales</taxon>
        <taxon>Natronomonadaceae</taxon>
        <taxon>Halomarina</taxon>
    </lineage>
</organism>
<dbReference type="InterPro" id="IPR036388">
    <property type="entry name" value="WH-like_DNA-bd_sf"/>
</dbReference>
<keyword evidence="2" id="KW-1185">Reference proteome</keyword>
<evidence type="ECO:0000313" key="2">
    <source>
        <dbReference type="Proteomes" id="UP001596406"/>
    </source>
</evidence>
<accession>A0ABD5UAS6</accession>
<dbReference type="AlphaFoldDB" id="A0ABD5UAS6"/>
<dbReference type="RefSeq" id="WP_304448009.1">
    <property type="nucleotide sequence ID" value="NZ_JARRAH010000001.1"/>
</dbReference>
<protein>
    <submittedName>
        <fullName evidence="1">PadR family transcriptional regulator</fullName>
    </submittedName>
</protein>
<proteinExistence type="predicted"/>
<dbReference type="Gene3D" id="1.10.10.10">
    <property type="entry name" value="Winged helix-like DNA-binding domain superfamily/Winged helix DNA-binding domain"/>
    <property type="match status" value="1"/>
</dbReference>
<evidence type="ECO:0000313" key="1">
    <source>
        <dbReference type="EMBL" id="MFC6836322.1"/>
    </source>
</evidence>
<sequence length="100" mass="11674">MALRLLLSPMKWHESGTRRDMCAALYAAGETRGPTLKRTLERRYDARLDSRRFYDRLAALERAGHVERRVDGLDDVYALTERGERAVREHCAWLREQVEG</sequence>